<dbReference type="InterPro" id="IPR003121">
    <property type="entry name" value="SWIB_MDM2_domain"/>
</dbReference>
<dbReference type="Pfam" id="PF25304">
    <property type="entry name" value="WHD_eIF2D"/>
    <property type="match status" value="1"/>
</dbReference>
<keyword evidence="6" id="KW-0648">Protein biosynthesis</keyword>
<dbReference type="CDD" id="cd11610">
    <property type="entry name" value="eIF2D_N"/>
    <property type="match status" value="1"/>
</dbReference>
<dbReference type="Pfam" id="PF26291">
    <property type="entry name" value="SWIB_eIF2D"/>
    <property type="match status" value="1"/>
</dbReference>
<name>A0A8B7NSY9_HYAAZ</name>
<dbReference type="RefSeq" id="XP_018016828.1">
    <property type="nucleotide sequence ID" value="XM_018161339.2"/>
</dbReference>
<organism evidence="5 6">
    <name type="scientific">Hyalella azteca</name>
    <name type="common">Amphipod</name>
    <dbReference type="NCBI Taxonomy" id="294128"/>
    <lineage>
        <taxon>Eukaryota</taxon>
        <taxon>Metazoa</taxon>
        <taxon>Ecdysozoa</taxon>
        <taxon>Arthropoda</taxon>
        <taxon>Crustacea</taxon>
        <taxon>Multicrustacea</taxon>
        <taxon>Malacostraca</taxon>
        <taxon>Eumalacostraca</taxon>
        <taxon>Peracarida</taxon>
        <taxon>Amphipoda</taxon>
        <taxon>Senticaudata</taxon>
        <taxon>Talitrida</taxon>
        <taxon>Talitroidea</taxon>
        <taxon>Hyalellidae</taxon>
        <taxon>Hyalella</taxon>
    </lineage>
</organism>
<dbReference type="AlphaFoldDB" id="A0A8B7NSY9"/>
<dbReference type="InterPro" id="IPR039759">
    <property type="entry name" value="eIF2D_SUI1"/>
</dbReference>
<dbReference type="OMA" id="MFLKPYR"/>
<dbReference type="SUPFAM" id="SSF55159">
    <property type="entry name" value="eIF1-like"/>
    <property type="match status" value="1"/>
</dbReference>
<dbReference type="Gene3D" id="3.10.400.20">
    <property type="match status" value="1"/>
</dbReference>
<dbReference type="PROSITE" id="PS51925">
    <property type="entry name" value="SWIB_MDM2"/>
    <property type="match status" value="1"/>
</dbReference>
<evidence type="ECO:0000256" key="2">
    <source>
        <dbReference type="ARBA" id="ARBA00022490"/>
    </source>
</evidence>
<dbReference type="CTD" id="1939"/>
<dbReference type="KEGG" id="hazt:108673497"/>
<dbReference type="PANTHER" id="PTHR12217">
    <property type="entry name" value="EUKARYOTIC TRANSLATION INITIATION FACTOR 2D"/>
    <property type="match status" value="1"/>
</dbReference>
<dbReference type="InterPro" id="IPR041366">
    <property type="entry name" value="Pre-PUA"/>
</dbReference>
<keyword evidence="5" id="KW-1185">Reference proteome</keyword>
<dbReference type="InterPro" id="IPR048247">
    <property type="entry name" value="eIF2D_N"/>
</dbReference>
<dbReference type="PROSITE" id="PS50890">
    <property type="entry name" value="PUA"/>
    <property type="match status" value="1"/>
</dbReference>
<accession>A0A8B7NSY9</accession>
<dbReference type="InterPro" id="IPR048248">
    <property type="entry name" value="PUA_eIF2d-like"/>
</dbReference>
<evidence type="ECO:0000313" key="5">
    <source>
        <dbReference type="Proteomes" id="UP000694843"/>
    </source>
</evidence>
<keyword evidence="2" id="KW-0963">Cytoplasm</keyword>
<dbReference type="Pfam" id="PF17832">
    <property type="entry name" value="Pre-PUA"/>
    <property type="match status" value="1"/>
</dbReference>
<feature type="domain" description="SUI1" evidence="3">
    <location>
        <begin position="488"/>
        <end position="562"/>
    </location>
</feature>
<dbReference type="InterPro" id="IPR036885">
    <property type="entry name" value="SWIB_MDM2_dom_sf"/>
</dbReference>
<reference evidence="6" key="1">
    <citation type="submission" date="2025-08" db="UniProtKB">
        <authorList>
            <consortium name="RefSeq"/>
        </authorList>
    </citation>
    <scope>IDENTIFICATION</scope>
    <source>
        <tissue evidence="6">Whole organism</tissue>
    </source>
</reference>
<feature type="domain" description="DM2" evidence="4">
    <location>
        <begin position="379"/>
        <end position="464"/>
    </location>
</feature>
<dbReference type="SUPFAM" id="SSF88697">
    <property type="entry name" value="PUA domain-like"/>
    <property type="match status" value="1"/>
</dbReference>
<dbReference type="OrthoDB" id="199771at2759"/>
<evidence type="ECO:0000313" key="6">
    <source>
        <dbReference type="RefSeq" id="XP_018016828.1"/>
    </source>
</evidence>
<dbReference type="InterPro" id="IPR036877">
    <property type="entry name" value="SUI1_dom_sf"/>
</dbReference>
<evidence type="ECO:0000256" key="1">
    <source>
        <dbReference type="ARBA" id="ARBA00010359"/>
    </source>
</evidence>
<dbReference type="InterPro" id="IPR001950">
    <property type="entry name" value="SUI1"/>
</dbReference>
<protein>
    <submittedName>
        <fullName evidence="6">Eukaryotic translation initiation factor 2D</fullName>
    </submittedName>
</protein>
<dbReference type="SUPFAM" id="SSF47592">
    <property type="entry name" value="SWIB/MDM2 domain"/>
    <property type="match status" value="1"/>
</dbReference>
<sequence length="583" mass="63476">MFLKPFKVKSNTQLKTSDKKKLRVQMSQQFLKLSEEDIHQLVPLKEDVAAMKLYCNKGDPTVVYLCSGCPLAFTVNSHLGSVLLPSVYMCWLYPADTVATVFHTHPDVLERLQQGADLMMPGVIISGQLSPTTFGNFEAGSPAVVVCRGAVVAVGTTALSSTDLYMAGGHGKAVITAHVLGDHLWAAGTKAMPNFTEQIPSAPSSTPVPETPESGSATCDYGSCSSCTVSEEQQLQEQMDELQVVDDQTSATPPAQVSGNSCEAMDALLLHCFLKAVQQSNGKLPLPLLTSSFYRLHVLPACPDNSALDIKKTSYKKLSKFLSAMEERGILKISEPKKGVENISSVDYEHPDVTNFRYSKSETTVAQVSGESGGFVPPTLEEVHQVSGNTVEFFRSCGKCKGDVLSKQDVRDIVTSYVKRKNLADPQTGMVNLEPVLHEAIIAPKEGLVRLMKWDQIFSRLLGRMSPAVRIRRPGQADIIKKGKIECIEMVVAKRAGNKKVTLVYHVSNFGVDEHEFARQVQVLAAASTSVGPAEHKPQGTVQILVQGNATGEVAKLLMETYNIPKKYIKGLELIPKNKKGRN</sequence>
<dbReference type="Pfam" id="PF26292">
    <property type="entry name" value="PUA_elF2D"/>
    <property type="match status" value="1"/>
</dbReference>
<dbReference type="PROSITE" id="PS50296">
    <property type="entry name" value="SUI1"/>
    <property type="match status" value="1"/>
</dbReference>
<dbReference type="InterPro" id="IPR015947">
    <property type="entry name" value="PUA-like_sf"/>
</dbReference>
<dbReference type="InterPro" id="IPR058886">
    <property type="entry name" value="SWIB_eIF2D"/>
</dbReference>
<dbReference type="InterPro" id="IPR057429">
    <property type="entry name" value="WH_eIF2D"/>
</dbReference>
<dbReference type="GO" id="GO:0001731">
    <property type="term" value="P:formation of translation preinitiation complex"/>
    <property type="evidence" value="ECO:0007669"/>
    <property type="project" value="InterPro"/>
</dbReference>
<dbReference type="InterPro" id="IPR039757">
    <property type="entry name" value="EIF2D"/>
</dbReference>
<proteinExistence type="inferred from homology"/>
<dbReference type="Proteomes" id="UP000694843">
    <property type="component" value="Unplaced"/>
</dbReference>
<evidence type="ECO:0000259" key="4">
    <source>
        <dbReference type="PROSITE" id="PS51925"/>
    </source>
</evidence>
<dbReference type="GeneID" id="108673497"/>
<comment type="similarity">
    <text evidence="1">Belongs to the eIF2D family.</text>
</comment>
<keyword evidence="6" id="KW-0396">Initiation factor</keyword>
<dbReference type="GO" id="GO:0003743">
    <property type="term" value="F:translation initiation factor activity"/>
    <property type="evidence" value="ECO:0007669"/>
    <property type="project" value="UniProtKB-KW"/>
</dbReference>
<dbReference type="CDD" id="cd11608">
    <property type="entry name" value="eIF2D_C"/>
    <property type="match status" value="1"/>
</dbReference>
<gene>
    <name evidence="6" type="primary">LOC108673497</name>
</gene>
<evidence type="ECO:0000259" key="3">
    <source>
        <dbReference type="PROSITE" id="PS50296"/>
    </source>
</evidence>
<dbReference type="Gene3D" id="3.30.780.10">
    <property type="entry name" value="SUI1-like domain"/>
    <property type="match status" value="1"/>
</dbReference>
<dbReference type="Pfam" id="PF01253">
    <property type="entry name" value="SUI1"/>
    <property type="match status" value="1"/>
</dbReference>
<dbReference type="CDD" id="cd21156">
    <property type="entry name" value="PUA_eIF2d-like"/>
    <property type="match status" value="1"/>
</dbReference>
<dbReference type="PANTHER" id="PTHR12217:SF4">
    <property type="entry name" value="EUKARYOTIC TRANSLATION INITIATION FACTOR 2D"/>
    <property type="match status" value="1"/>
</dbReference>